<evidence type="ECO:0000313" key="4">
    <source>
        <dbReference type="Proteomes" id="UP001174909"/>
    </source>
</evidence>
<keyword evidence="4" id="KW-1185">Reference proteome</keyword>
<keyword evidence="2" id="KW-0812">Transmembrane</keyword>
<sequence>MCTSQGVWLVCEGAENEFICKESKSNLTDMRDISPSPSFSPTPSPAPDQTSVMGGSTAVEDCGCEPPTALLAIVAVLIVAICGLILLVVILIVALARTNRKLKPSPKESSNDGELSNPVYDPLACNVTSTARVTTNDDGTTDQDDDQTLSNDRELSNPVYDPLACNVTSTARVTTNDNGTTDQDDDQTLHHFSNILYHTPQVLSNNTSAVS</sequence>
<feature type="transmembrane region" description="Helical" evidence="2">
    <location>
        <begin position="69"/>
        <end position="96"/>
    </location>
</feature>
<feature type="region of interest" description="Disordered" evidence="1">
    <location>
        <begin position="101"/>
        <end position="160"/>
    </location>
</feature>
<comment type="caution">
    <text evidence="3">The sequence shown here is derived from an EMBL/GenBank/DDBJ whole genome shotgun (WGS) entry which is preliminary data.</text>
</comment>
<accession>A0AA35WL84</accession>
<evidence type="ECO:0000256" key="1">
    <source>
        <dbReference type="SAM" id="MobiDB-lite"/>
    </source>
</evidence>
<keyword evidence="2" id="KW-0472">Membrane</keyword>
<gene>
    <name evidence="3" type="ORF">GBAR_LOCUS12585</name>
</gene>
<proteinExistence type="predicted"/>
<organism evidence="3 4">
    <name type="scientific">Geodia barretti</name>
    <name type="common">Barrett's horny sponge</name>
    <dbReference type="NCBI Taxonomy" id="519541"/>
    <lineage>
        <taxon>Eukaryota</taxon>
        <taxon>Metazoa</taxon>
        <taxon>Porifera</taxon>
        <taxon>Demospongiae</taxon>
        <taxon>Heteroscleromorpha</taxon>
        <taxon>Tetractinellida</taxon>
        <taxon>Astrophorina</taxon>
        <taxon>Geodiidae</taxon>
        <taxon>Geodia</taxon>
    </lineage>
</organism>
<feature type="region of interest" description="Disordered" evidence="1">
    <location>
        <begin position="31"/>
        <end position="55"/>
    </location>
</feature>
<keyword evidence="2" id="KW-1133">Transmembrane helix</keyword>
<dbReference type="Proteomes" id="UP001174909">
    <property type="component" value="Unassembled WGS sequence"/>
</dbReference>
<name>A0AA35WL84_GEOBA</name>
<reference evidence="3" key="1">
    <citation type="submission" date="2023-03" db="EMBL/GenBank/DDBJ databases">
        <authorList>
            <person name="Steffen K."/>
            <person name="Cardenas P."/>
        </authorList>
    </citation>
    <scope>NUCLEOTIDE SEQUENCE</scope>
</reference>
<evidence type="ECO:0000313" key="3">
    <source>
        <dbReference type="EMBL" id="CAI8021161.1"/>
    </source>
</evidence>
<dbReference type="EMBL" id="CASHTH010001873">
    <property type="protein sequence ID" value="CAI8021161.1"/>
    <property type="molecule type" value="Genomic_DNA"/>
</dbReference>
<protein>
    <submittedName>
        <fullName evidence="3">Uncharacterized protein</fullName>
    </submittedName>
</protein>
<evidence type="ECO:0000256" key="2">
    <source>
        <dbReference type="SAM" id="Phobius"/>
    </source>
</evidence>
<dbReference type="AlphaFoldDB" id="A0AA35WL84"/>